<gene>
    <name evidence="5" type="ORF">GCM10023322_54910</name>
</gene>
<comment type="caution">
    <text evidence="5">The sequence shown here is derived from an EMBL/GenBank/DDBJ whole genome shotgun (WGS) entry which is preliminary data.</text>
</comment>
<evidence type="ECO:0000313" key="5">
    <source>
        <dbReference type="EMBL" id="GAA5193278.1"/>
    </source>
</evidence>
<name>A0ABP9SC95_9ACTN</name>
<feature type="transmembrane region" description="Helical" evidence="3">
    <location>
        <begin position="128"/>
        <end position="147"/>
    </location>
</feature>
<feature type="domain" description="Putative zinc-finger" evidence="4">
    <location>
        <begin position="11"/>
        <end position="41"/>
    </location>
</feature>
<dbReference type="Proteomes" id="UP001501570">
    <property type="component" value="Unassembled WGS sequence"/>
</dbReference>
<dbReference type="Gene3D" id="1.10.10.1320">
    <property type="entry name" value="Anti-sigma factor, zinc-finger domain"/>
    <property type="match status" value="1"/>
</dbReference>
<evidence type="ECO:0000256" key="2">
    <source>
        <dbReference type="ARBA" id="ARBA00023163"/>
    </source>
</evidence>
<dbReference type="InterPro" id="IPR041916">
    <property type="entry name" value="Anti_sigma_zinc_sf"/>
</dbReference>
<sequence>MAGSGIDDGHVRDALGLYLLGALQGADRDHVERHLARCAACCLEADELGAAVLLLAPVDPRDARNLIAEFAEPNGHSPSALTDPAAATRPAVVGVAAPAGQSPGGITGTARRRRPLAACLRDRRSRTLLVLGVLVTVVLVSVGIVLGTG</sequence>
<keyword evidence="3" id="KW-1133">Transmembrane helix</keyword>
<accession>A0ABP9SC95</accession>
<evidence type="ECO:0000256" key="3">
    <source>
        <dbReference type="SAM" id="Phobius"/>
    </source>
</evidence>
<keyword evidence="3" id="KW-0472">Membrane</keyword>
<dbReference type="RefSeq" id="WP_345634362.1">
    <property type="nucleotide sequence ID" value="NZ_BAABJQ010000019.1"/>
</dbReference>
<protein>
    <recommendedName>
        <fullName evidence="4">Putative zinc-finger domain-containing protein</fullName>
    </recommendedName>
</protein>
<keyword evidence="1" id="KW-0805">Transcription regulation</keyword>
<reference evidence="6" key="1">
    <citation type="journal article" date="2019" name="Int. J. Syst. Evol. Microbiol.">
        <title>The Global Catalogue of Microorganisms (GCM) 10K type strain sequencing project: providing services to taxonomists for standard genome sequencing and annotation.</title>
        <authorList>
            <consortium name="The Broad Institute Genomics Platform"/>
            <consortium name="The Broad Institute Genome Sequencing Center for Infectious Disease"/>
            <person name="Wu L."/>
            <person name="Ma J."/>
        </authorList>
    </citation>
    <scope>NUCLEOTIDE SEQUENCE [LARGE SCALE GENOMIC DNA]</scope>
    <source>
        <strain evidence="6">JCM 18304</strain>
    </source>
</reference>
<proteinExistence type="predicted"/>
<keyword evidence="2" id="KW-0804">Transcription</keyword>
<evidence type="ECO:0000313" key="6">
    <source>
        <dbReference type="Proteomes" id="UP001501570"/>
    </source>
</evidence>
<keyword evidence="6" id="KW-1185">Reference proteome</keyword>
<dbReference type="Pfam" id="PF13490">
    <property type="entry name" value="zf-HC2"/>
    <property type="match status" value="1"/>
</dbReference>
<keyword evidence="3" id="KW-0812">Transmembrane</keyword>
<dbReference type="InterPro" id="IPR027383">
    <property type="entry name" value="Znf_put"/>
</dbReference>
<evidence type="ECO:0000256" key="1">
    <source>
        <dbReference type="ARBA" id="ARBA00023015"/>
    </source>
</evidence>
<organism evidence="5 6">
    <name type="scientific">Rugosimonospora acidiphila</name>
    <dbReference type="NCBI Taxonomy" id="556531"/>
    <lineage>
        <taxon>Bacteria</taxon>
        <taxon>Bacillati</taxon>
        <taxon>Actinomycetota</taxon>
        <taxon>Actinomycetes</taxon>
        <taxon>Micromonosporales</taxon>
        <taxon>Micromonosporaceae</taxon>
        <taxon>Rugosimonospora</taxon>
    </lineage>
</organism>
<dbReference type="EMBL" id="BAABJQ010000019">
    <property type="protein sequence ID" value="GAA5193278.1"/>
    <property type="molecule type" value="Genomic_DNA"/>
</dbReference>
<evidence type="ECO:0000259" key="4">
    <source>
        <dbReference type="Pfam" id="PF13490"/>
    </source>
</evidence>